<reference evidence="5" key="1">
    <citation type="submission" date="2020-05" db="UniProtKB">
        <authorList>
            <consortium name="EnsemblMetazoa"/>
        </authorList>
    </citation>
    <scope>IDENTIFICATION</scope>
    <source>
        <strain evidence="5">FUMOZ</strain>
    </source>
</reference>
<evidence type="ECO:0000313" key="5">
    <source>
        <dbReference type="EnsemblMetazoa" id="AFUN010468-PA"/>
    </source>
</evidence>
<dbReference type="SUPFAM" id="SSF57850">
    <property type="entry name" value="RING/U-box"/>
    <property type="match status" value="1"/>
</dbReference>
<protein>
    <submittedName>
        <fullName evidence="5">RING-type domain-containing protein</fullName>
    </submittedName>
</protein>
<dbReference type="Gene3D" id="3.30.40.10">
    <property type="entry name" value="Zinc/RING finger domain, C3HC4 (zinc finger)"/>
    <property type="match status" value="1"/>
</dbReference>
<feature type="domain" description="RING-type" evidence="4">
    <location>
        <begin position="28"/>
        <end position="67"/>
    </location>
</feature>
<dbReference type="AlphaFoldDB" id="A0A182RW08"/>
<dbReference type="VEuPathDB" id="VectorBase:AFUN010468"/>
<dbReference type="SMART" id="SM00184">
    <property type="entry name" value="RING"/>
    <property type="match status" value="1"/>
</dbReference>
<sequence>MKNGLDEREPHPLLEYCQPSSPFSELICPICWELLAGNICITCCGHLFHADCLQRWFQCSKTCPQCRVPCHIFHRIVPLGVRLNATDKGDAKAAPNVSGSPHSETFWMVMAFFVFVLCCRRTKKYFDTH</sequence>
<proteinExistence type="predicted"/>
<dbReference type="PROSITE" id="PS50089">
    <property type="entry name" value="ZF_RING_2"/>
    <property type="match status" value="1"/>
</dbReference>
<keyword evidence="1 3" id="KW-0863">Zinc-finger</keyword>
<name>A0A182RW08_ANOFN</name>
<dbReference type="InterPro" id="IPR001841">
    <property type="entry name" value="Znf_RING"/>
</dbReference>
<organism evidence="5">
    <name type="scientific">Anopheles funestus</name>
    <name type="common">African malaria mosquito</name>
    <dbReference type="NCBI Taxonomy" id="62324"/>
    <lineage>
        <taxon>Eukaryota</taxon>
        <taxon>Metazoa</taxon>
        <taxon>Ecdysozoa</taxon>
        <taxon>Arthropoda</taxon>
        <taxon>Hexapoda</taxon>
        <taxon>Insecta</taxon>
        <taxon>Pterygota</taxon>
        <taxon>Neoptera</taxon>
        <taxon>Endopterygota</taxon>
        <taxon>Diptera</taxon>
        <taxon>Nematocera</taxon>
        <taxon>Culicoidea</taxon>
        <taxon>Culicidae</taxon>
        <taxon>Anophelinae</taxon>
        <taxon>Anopheles</taxon>
    </lineage>
</organism>
<dbReference type="Pfam" id="PF13639">
    <property type="entry name" value="zf-RING_2"/>
    <property type="match status" value="1"/>
</dbReference>
<evidence type="ECO:0000256" key="2">
    <source>
        <dbReference type="ARBA" id="ARBA00022833"/>
    </source>
</evidence>
<dbReference type="EnsemblMetazoa" id="AFUN010468-RA">
    <property type="protein sequence ID" value="AFUN010468-PA"/>
    <property type="gene ID" value="AFUN010468"/>
</dbReference>
<dbReference type="InterPro" id="IPR013083">
    <property type="entry name" value="Znf_RING/FYVE/PHD"/>
</dbReference>
<keyword evidence="2" id="KW-0862">Zinc</keyword>
<dbReference type="STRING" id="62324.A0A182RW08"/>
<evidence type="ECO:0000259" key="4">
    <source>
        <dbReference type="PROSITE" id="PS50089"/>
    </source>
</evidence>
<accession>A0A182RW08</accession>
<evidence type="ECO:0000256" key="3">
    <source>
        <dbReference type="PROSITE-ProRule" id="PRU00175"/>
    </source>
</evidence>
<keyword evidence="1 3" id="KW-0479">Metal-binding</keyword>
<dbReference type="GO" id="GO:0008270">
    <property type="term" value="F:zinc ion binding"/>
    <property type="evidence" value="ECO:0007669"/>
    <property type="project" value="UniProtKB-KW"/>
</dbReference>
<evidence type="ECO:0000256" key="1">
    <source>
        <dbReference type="ARBA" id="ARBA00022771"/>
    </source>
</evidence>